<sequence length="287" mass="30734">MRTPSPQRLAVLGSPIAHSKSPRLHEAAARALGVERQYSAVELREHELAGFLASREPGWRGCSLTMPLKSVAVPMCRTVSPVAQRADAVNTIVFDGPEPDAPFDGFNTDVEGVRRALDEAGAGTARVELLGAGSTASSVLLACAERGATELVIRARAPERARDAERLAASLGMSVRVVHLDDDPARTGDGMDDVDLVINTIPGGDRLRVRYPKPVRRTATLFDVIYDPWPTSLAAHWLDAGGQVVSGLDMLLYQAIAQVRLFTRPEDGARAVTDAELLAAMRAALGR</sequence>
<dbReference type="GO" id="GO:0009073">
    <property type="term" value="P:aromatic amino acid family biosynthetic process"/>
    <property type="evidence" value="ECO:0007669"/>
    <property type="project" value="UniProtKB-KW"/>
</dbReference>
<dbReference type="PANTHER" id="PTHR21089:SF1">
    <property type="entry name" value="BIFUNCTIONAL 3-DEHYDROQUINATE DEHYDRATASE_SHIKIMATE DEHYDROGENASE, CHLOROPLASTIC"/>
    <property type="match status" value="1"/>
</dbReference>
<dbReference type="CDD" id="cd01065">
    <property type="entry name" value="NAD_bind_Shikimate_DH"/>
    <property type="match status" value="1"/>
</dbReference>
<proteinExistence type="predicted"/>
<dbReference type="GO" id="GO:0009423">
    <property type="term" value="P:chorismate biosynthetic process"/>
    <property type="evidence" value="ECO:0007669"/>
    <property type="project" value="TreeGrafter"/>
</dbReference>
<organism evidence="4 5">
    <name type="scientific">Pseudoclavibacter endophyticus</name>
    <dbReference type="NCBI Taxonomy" id="1778590"/>
    <lineage>
        <taxon>Bacteria</taxon>
        <taxon>Bacillati</taxon>
        <taxon>Actinomycetota</taxon>
        <taxon>Actinomycetes</taxon>
        <taxon>Micrococcales</taxon>
        <taxon>Microbacteriaceae</taxon>
        <taxon>Pseudoclavibacter</taxon>
    </lineage>
</organism>
<dbReference type="AlphaFoldDB" id="A0A6H9WPM5"/>
<comment type="caution">
    <text evidence="4">The sequence shown here is derived from an EMBL/GenBank/DDBJ whole genome shotgun (WGS) entry which is preliminary data.</text>
</comment>
<protein>
    <submittedName>
        <fullName evidence="4">Shikimate dehydrogenase</fullName>
    </submittedName>
</protein>
<keyword evidence="2" id="KW-0057">Aromatic amino acid biosynthesis</keyword>
<dbReference type="Gene3D" id="3.40.50.720">
    <property type="entry name" value="NAD(P)-binding Rossmann-like Domain"/>
    <property type="match status" value="1"/>
</dbReference>
<dbReference type="PANTHER" id="PTHR21089">
    <property type="entry name" value="SHIKIMATE DEHYDROGENASE"/>
    <property type="match status" value="1"/>
</dbReference>
<dbReference type="InterPro" id="IPR022893">
    <property type="entry name" value="Shikimate_DH_fam"/>
</dbReference>
<gene>
    <name evidence="4" type="ORF">F8O04_07695</name>
</gene>
<dbReference type="Proteomes" id="UP000431744">
    <property type="component" value="Unassembled WGS sequence"/>
</dbReference>
<dbReference type="Gene3D" id="3.40.50.10860">
    <property type="entry name" value="Leucine Dehydrogenase, chain A, domain 1"/>
    <property type="match status" value="1"/>
</dbReference>
<dbReference type="InterPro" id="IPR013708">
    <property type="entry name" value="Shikimate_DH-bd_N"/>
</dbReference>
<dbReference type="SUPFAM" id="SSF53223">
    <property type="entry name" value="Aminoacid dehydrogenase-like, N-terminal domain"/>
    <property type="match status" value="1"/>
</dbReference>
<dbReference type="GO" id="GO:0004764">
    <property type="term" value="F:shikimate 3-dehydrogenase (NADP+) activity"/>
    <property type="evidence" value="ECO:0007669"/>
    <property type="project" value="InterPro"/>
</dbReference>
<dbReference type="InterPro" id="IPR046346">
    <property type="entry name" value="Aminoacid_DH-like_N_sf"/>
</dbReference>
<evidence type="ECO:0000313" key="4">
    <source>
        <dbReference type="EMBL" id="KAB1650078.1"/>
    </source>
</evidence>
<keyword evidence="2" id="KW-0028">Amino-acid biosynthesis</keyword>
<dbReference type="GO" id="GO:0050661">
    <property type="term" value="F:NADP binding"/>
    <property type="evidence" value="ECO:0007669"/>
    <property type="project" value="TreeGrafter"/>
</dbReference>
<dbReference type="RefSeq" id="WP_158028662.1">
    <property type="nucleotide sequence ID" value="NZ_BMHG01000001.1"/>
</dbReference>
<evidence type="ECO:0000256" key="2">
    <source>
        <dbReference type="ARBA" id="ARBA00023141"/>
    </source>
</evidence>
<dbReference type="GO" id="GO:0019632">
    <property type="term" value="P:shikimate metabolic process"/>
    <property type="evidence" value="ECO:0007669"/>
    <property type="project" value="TreeGrafter"/>
</dbReference>
<dbReference type="OrthoDB" id="9776868at2"/>
<keyword evidence="5" id="KW-1185">Reference proteome</keyword>
<dbReference type="Pfam" id="PF08501">
    <property type="entry name" value="Shikimate_dh_N"/>
    <property type="match status" value="1"/>
</dbReference>
<name>A0A6H9WPM5_9MICO</name>
<evidence type="ECO:0000313" key="5">
    <source>
        <dbReference type="Proteomes" id="UP000431744"/>
    </source>
</evidence>
<evidence type="ECO:0000259" key="3">
    <source>
        <dbReference type="Pfam" id="PF08501"/>
    </source>
</evidence>
<dbReference type="GO" id="GO:0005829">
    <property type="term" value="C:cytosol"/>
    <property type="evidence" value="ECO:0007669"/>
    <property type="project" value="TreeGrafter"/>
</dbReference>
<dbReference type="EMBL" id="WBJY01000001">
    <property type="protein sequence ID" value="KAB1650078.1"/>
    <property type="molecule type" value="Genomic_DNA"/>
</dbReference>
<evidence type="ECO:0000256" key="1">
    <source>
        <dbReference type="ARBA" id="ARBA00004871"/>
    </source>
</evidence>
<feature type="domain" description="Shikimate dehydrogenase substrate binding N-terminal" evidence="3">
    <location>
        <begin position="11"/>
        <end position="92"/>
    </location>
</feature>
<accession>A0A6H9WPM5</accession>
<reference evidence="4 5" key="1">
    <citation type="submission" date="2019-09" db="EMBL/GenBank/DDBJ databases">
        <title>Phylogeny of genus Pseudoclavibacter and closely related genus.</title>
        <authorList>
            <person name="Li Y."/>
        </authorList>
    </citation>
    <scope>NUCLEOTIDE SEQUENCE [LARGE SCALE GENOMIC DNA]</scope>
    <source>
        <strain evidence="4 5">EGI 60007</strain>
    </source>
</reference>
<dbReference type="InterPro" id="IPR036291">
    <property type="entry name" value="NAD(P)-bd_dom_sf"/>
</dbReference>
<dbReference type="SUPFAM" id="SSF51735">
    <property type="entry name" value="NAD(P)-binding Rossmann-fold domains"/>
    <property type="match status" value="1"/>
</dbReference>
<comment type="pathway">
    <text evidence="1">Metabolic intermediate biosynthesis; chorismate biosynthesis; chorismate from D-erythrose 4-phosphate and phosphoenolpyruvate: step 4/7.</text>
</comment>